<organism evidence="1 2">
    <name type="scientific">Hymenolepis diminuta</name>
    <name type="common">Rat tapeworm</name>
    <dbReference type="NCBI Taxonomy" id="6216"/>
    <lineage>
        <taxon>Eukaryota</taxon>
        <taxon>Metazoa</taxon>
        <taxon>Spiralia</taxon>
        <taxon>Lophotrochozoa</taxon>
        <taxon>Platyhelminthes</taxon>
        <taxon>Cestoda</taxon>
        <taxon>Eucestoda</taxon>
        <taxon>Cyclophyllidea</taxon>
        <taxon>Hymenolepididae</taxon>
        <taxon>Hymenolepis</taxon>
    </lineage>
</organism>
<dbReference type="EMBL" id="CABIJS010000166">
    <property type="protein sequence ID" value="VUZ45168.1"/>
    <property type="molecule type" value="Genomic_DNA"/>
</dbReference>
<keyword evidence="2" id="KW-1185">Reference proteome</keyword>
<accession>A0A564YEL2</accession>
<reference evidence="1 2" key="1">
    <citation type="submission" date="2019-07" db="EMBL/GenBank/DDBJ databases">
        <authorList>
            <person name="Jastrzebski P J."/>
            <person name="Paukszto L."/>
            <person name="Jastrzebski P J."/>
        </authorList>
    </citation>
    <scope>NUCLEOTIDE SEQUENCE [LARGE SCALE GENOMIC DNA]</scope>
    <source>
        <strain evidence="1 2">WMS-il1</strain>
    </source>
</reference>
<protein>
    <submittedName>
        <fullName evidence="1">Uncharacterized protein</fullName>
    </submittedName>
</protein>
<dbReference type="Proteomes" id="UP000321570">
    <property type="component" value="Unassembled WGS sequence"/>
</dbReference>
<gene>
    <name evidence="1" type="ORF">WMSIL1_LOCUS5379</name>
</gene>
<dbReference type="AlphaFoldDB" id="A0A564YEL2"/>
<name>A0A564YEL2_HYMDI</name>
<proteinExistence type="predicted"/>
<evidence type="ECO:0000313" key="1">
    <source>
        <dbReference type="EMBL" id="VUZ45168.1"/>
    </source>
</evidence>
<sequence length="129" mass="14154">MLRAKIFGFCEHLSRIKVLSAKLRAKYSQDIPFTSAVTVSHTSIKNSPLSPVVSLPLAMLSATNPSEVANNDITLCPSVGDSDKSYTFYGIFQPQSNLCTTCFRVYHVQATIIYEILLDLSPGKSNILP</sequence>
<evidence type="ECO:0000313" key="2">
    <source>
        <dbReference type="Proteomes" id="UP000321570"/>
    </source>
</evidence>